<evidence type="ECO:0000313" key="1">
    <source>
        <dbReference type="EMBL" id="KAF7827387.1"/>
    </source>
</evidence>
<comment type="caution">
    <text evidence="1">The sequence shown here is derived from an EMBL/GenBank/DDBJ whole genome shotgun (WGS) entry which is preliminary data.</text>
</comment>
<accession>A0A834TSQ3</accession>
<organism evidence="1 2">
    <name type="scientific">Senna tora</name>
    <dbReference type="NCBI Taxonomy" id="362788"/>
    <lineage>
        <taxon>Eukaryota</taxon>
        <taxon>Viridiplantae</taxon>
        <taxon>Streptophyta</taxon>
        <taxon>Embryophyta</taxon>
        <taxon>Tracheophyta</taxon>
        <taxon>Spermatophyta</taxon>
        <taxon>Magnoliopsida</taxon>
        <taxon>eudicotyledons</taxon>
        <taxon>Gunneridae</taxon>
        <taxon>Pentapetalae</taxon>
        <taxon>rosids</taxon>
        <taxon>fabids</taxon>
        <taxon>Fabales</taxon>
        <taxon>Fabaceae</taxon>
        <taxon>Caesalpinioideae</taxon>
        <taxon>Cassia clade</taxon>
        <taxon>Senna</taxon>
    </lineage>
</organism>
<sequence length="35" mass="3910">MSPSLSVLHGSPKLYYEKRGSIFNLERRSPQAGCT</sequence>
<reference evidence="1" key="1">
    <citation type="submission" date="2020-09" db="EMBL/GenBank/DDBJ databases">
        <title>Genome-Enabled Discovery of Anthraquinone Biosynthesis in Senna tora.</title>
        <authorList>
            <person name="Kang S.-H."/>
            <person name="Pandey R.P."/>
            <person name="Lee C.-M."/>
            <person name="Sim J.-S."/>
            <person name="Jeong J.-T."/>
            <person name="Choi B.-S."/>
            <person name="Jung M."/>
            <person name="Ginzburg D."/>
            <person name="Zhao K."/>
            <person name="Won S.Y."/>
            <person name="Oh T.-J."/>
            <person name="Yu Y."/>
            <person name="Kim N.-H."/>
            <person name="Lee O.R."/>
            <person name="Lee T.-H."/>
            <person name="Bashyal P."/>
            <person name="Kim T.-S."/>
            <person name="Lee W.-H."/>
            <person name="Kawkins C."/>
            <person name="Kim C.-K."/>
            <person name="Kim J.S."/>
            <person name="Ahn B.O."/>
            <person name="Rhee S.Y."/>
            <person name="Sohng J.K."/>
        </authorList>
    </citation>
    <scope>NUCLEOTIDE SEQUENCE</scope>
    <source>
        <tissue evidence="1">Leaf</tissue>
    </source>
</reference>
<proteinExistence type="predicted"/>
<dbReference type="EMBL" id="JAAIUW010000006">
    <property type="protein sequence ID" value="KAF7827387.1"/>
    <property type="molecule type" value="Genomic_DNA"/>
</dbReference>
<name>A0A834TSQ3_9FABA</name>
<keyword evidence="2" id="KW-1185">Reference proteome</keyword>
<dbReference type="Proteomes" id="UP000634136">
    <property type="component" value="Unassembled WGS sequence"/>
</dbReference>
<gene>
    <name evidence="1" type="ORF">G2W53_018551</name>
</gene>
<evidence type="ECO:0000313" key="2">
    <source>
        <dbReference type="Proteomes" id="UP000634136"/>
    </source>
</evidence>
<protein>
    <submittedName>
        <fullName evidence="1">Uncharacterized protein</fullName>
    </submittedName>
</protein>
<dbReference type="AlphaFoldDB" id="A0A834TSQ3"/>